<sequence>MPNQDEDPSTYTQTEVWEVATDYGVLLLAVDKDGIRVTVRGAVPGQRALRDEPDREVDWNATDLDDIHIVGNKDGLRVTLRDGGRAESVARDQSDDDADSTRTLFAETYEAGWDEGRQAGWKEADEIFGRITDRFEKAVRDSHDTNHHGPAGWCDDGQCGSLLRAIADARVLMDER</sequence>
<evidence type="ECO:0000313" key="2">
    <source>
        <dbReference type="Proteomes" id="UP001501161"/>
    </source>
</evidence>
<gene>
    <name evidence="1" type="ORF">GCM10009726_22080</name>
</gene>
<protein>
    <submittedName>
        <fullName evidence="1">Uncharacterized protein</fullName>
    </submittedName>
</protein>
<evidence type="ECO:0000313" key="1">
    <source>
        <dbReference type="EMBL" id="GAA2108037.1"/>
    </source>
</evidence>
<reference evidence="2" key="1">
    <citation type="journal article" date="2019" name="Int. J. Syst. Evol. Microbiol.">
        <title>The Global Catalogue of Microorganisms (GCM) 10K type strain sequencing project: providing services to taxonomists for standard genome sequencing and annotation.</title>
        <authorList>
            <consortium name="The Broad Institute Genomics Platform"/>
            <consortium name="The Broad Institute Genome Sequencing Center for Infectious Disease"/>
            <person name="Wu L."/>
            <person name="Ma J."/>
        </authorList>
    </citation>
    <scope>NUCLEOTIDE SEQUENCE [LARGE SCALE GENOMIC DNA]</scope>
    <source>
        <strain evidence="2">JCM 13813</strain>
    </source>
</reference>
<dbReference type="RefSeq" id="WP_231248450.1">
    <property type="nucleotide sequence ID" value="NZ_BAAAMQ010000010.1"/>
</dbReference>
<comment type="caution">
    <text evidence="1">The sequence shown here is derived from an EMBL/GenBank/DDBJ whole genome shotgun (WGS) entry which is preliminary data.</text>
</comment>
<organism evidence="1 2">
    <name type="scientific">Nocardioides furvisabuli</name>
    <dbReference type="NCBI Taxonomy" id="375542"/>
    <lineage>
        <taxon>Bacteria</taxon>
        <taxon>Bacillati</taxon>
        <taxon>Actinomycetota</taxon>
        <taxon>Actinomycetes</taxon>
        <taxon>Propionibacteriales</taxon>
        <taxon>Nocardioidaceae</taxon>
        <taxon>Nocardioides</taxon>
    </lineage>
</organism>
<name>A0ABP5J0Z8_9ACTN</name>
<dbReference type="Proteomes" id="UP001501161">
    <property type="component" value="Unassembled WGS sequence"/>
</dbReference>
<proteinExistence type="predicted"/>
<dbReference type="EMBL" id="BAAAMQ010000010">
    <property type="protein sequence ID" value="GAA2108037.1"/>
    <property type="molecule type" value="Genomic_DNA"/>
</dbReference>
<keyword evidence="2" id="KW-1185">Reference proteome</keyword>
<accession>A0ABP5J0Z8</accession>